<evidence type="ECO:0000259" key="1">
    <source>
        <dbReference type="Pfam" id="PF02589"/>
    </source>
</evidence>
<dbReference type="Proteomes" id="UP000428260">
    <property type="component" value="Chromosome"/>
</dbReference>
<dbReference type="Gene3D" id="3.40.50.10420">
    <property type="entry name" value="NagB/RpiA/CoA transferase-like"/>
    <property type="match status" value="1"/>
</dbReference>
<dbReference type="InterPro" id="IPR024185">
    <property type="entry name" value="FTHF_cligase-like_sf"/>
</dbReference>
<keyword evidence="3" id="KW-1185">Reference proteome</keyword>
<sequence>MGKHEILQTIWHNKPAFKSPPEEFKEYSTSIKQDLLEELKESLKREGVFVKELEENEVTEFITKSYRQTIDFTKMEGWKKFDENCSKTELERIENVLINGLFGVSENGAIWIDDSCIPNRLIPFISERLIIKLNKNDIISNMYLAYKKIKQKDCGFGVFVSGPSKTADIEQSLVYGAHGAIHLHMILY</sequence>
<evidence type="ECO:0000313" key="3">
    <source>
        <dbReference type="Proteomes" id="UP000428260"/>
    </source>
</evidence>
<protein>
    <submittedName>
        <fullName evidence="2">L-lactate dehydrogenase</fullName>
    </submittedName>
</protein>
<dbReference type="EMBL" id="CP046401">
    <property type="protein sequence ID" value="QGY47789.1"/>
    <property type="molecule type" value="Genomic_DNA"/>
</dbReference>
<dbReference type="PANTHER" id="PTHR43682:SF1">
    <property type="entry name" value="LACTATE UTILIZATION PROTEIN C"/>
    <property type="match status" value="1"/>
</dbReference>
<dbReference type="Pfam" id="PF02589">
    <property type="entry name" value="LUD_dom"/>
    <property type="match status" value="1"/>
</dbReference>
<accession>A0A6I6K295</accession>
<proteinExistence type="predicted"/>
<dbReference type="SUPFAM" id="SSF100950">
    <property type="entry name" value="NagB/RpiA/CoA transferase-like"/>
    <property type="match status" value="1"/>
</dbReference>
<reference evidence="2 3" key="1">
    <citation type="submission" date="2019-11" db="EMBL/GenBank/DDBJ databases">
        <authorList>
            <person name="Zheng R.K."/>
            <person name="Sun C.M."/>
        </authorList>
    </citation>
    <scope>NUCLEOTIDE SEQUENCE [LARGE SCALE GENOMIC DNA]</scope>
    <source>
        <strain evidence="2 3">WC007</strain>
    </source>
</reference>
<feature type="domain" description="LUD" evidence="1">
    <location>
        <begin position="27"/>
        <end position="187"/>
    </location>
</feature>
<dbReference type="InterPro" id="IPR003741">
    <property type="entry name" value="LUD_dom"/>
</dbReference>
<dbReference type="RefSeq" id="WP_281350236.1">
    <property type="nucleotide sequence ID" value="NZ_CP046401.1"/>
</dbReference>
<dbReference type="InterPro" id="IPR037171">
    <property type="entry name" value="NagB/RpiA_transferase-like"/>
</dbReference>
<organism evidence="2 3">
    <name type="scientific">Maribellus comscasis</name>
    <dbReference type="NCBI Taxonomy" id="2681766"/>
    <lineage>
        <taxon>Bacteria</taxon>
        <taxon>Pseudomonadati</taxon>
        <taxon>Bacteroidota</taxon>
        <taxon>Bacteroidia</taxon>
        <taxon>Marinilabiliales</taxon>
        <taxon>Prolixibacteraceae</taxon>
        <taxon>Maribellus</taxon>
    </lineage>
</organism>
<dbReference type="KEGG" id="mcos:GM418_30250"/>
<evidence type="ECO:0000313" key="2">
    <source>
        <dbReference type="EMBL" id="QGY47789.1"/>
    </source>
</evidence>
<gene>
    <name evidence="2" type="ORF">GM418_30250</name>
</gene>
<dbReference type="PANTHER" id="PTHR43682">
    <property type="entry name" value="LACTATE UTILIZATION PROTEIN C"/>
    <property type="match status" value="1"/>
</dbReference>
<name>A0A6I6K295_9BACT</name>
<dbReference type="AlphaFoldDB" id="A0A6I6K295"/>